<keyword evidence="1" id="KW-0472">Membrane</keyword>
<dbReference type="AlphaFoldDB" id="A0A9X2JI35"/>
<proteinExistence type="predicted"/>
<keyword evidence="1" id="KW-1133">Transmembrane helix</keyword>
<keyword evidence="3" id="KW-1185">Reference proteome</keyword>
<sequence>MSHRSERTAGGMVLKLMLCIGVWPVTFVAVVLFWRHVDRVQGQQEVQEFIQSHQAIVAERRKNPRVYAFDVAADQEDDSRLLVEWDVADKETYLMLDDDVSGWINLSQTPTWRCKMRSDEELPNDFGAMAFGMGELGEALFRLKVAVAVATLVTLVVLAGCLVQLWSAGKTRTTIVE</sequence>
<evidence type="ECO:0000313" key="2">
    <source>
        <dbReference type="EMBL" id="MCO6043544.1"/>
    </source>
</evidence>
<organism evidence="2 3">
    <name type="scientific">Aeoliella straminimaris</name>
    <dbReference type="NCBI Taxonomy" id="2954799"/>
    <lineage>
        <taxon>Bacteria</taxon>
        <taxon>Pseudomonadati</taxon>
        <taxon>Planctomycetota</taxon>
        <taxon>Planctomycetia</taxon>
        <taxon>Pirellulales</taxon>
        <taxon>Lacipirellulaceae</taxon>
        <taxon>Aeoliella</taxon>
    </lineage>
</organism>
<gene>
    <name evidence="2" type="ORF">NG895_06455</name>
</gene>
<feature type="transmembrane region" description="Helical" evidence="1">
    <location>
        <begin position="12"/>
        <end position="34"/>
    </location>
</feature>
<dbReference type="EMBL" id="JAMXLR010000024">
    <property type="protein sequence ID" value="MCO6043544.1"/>
    <property type="molecule type" value="Genomic_DNA"/>
</dbReference>
<evidence type="ECO:0000313" key="3">
    <source>
        <dbReference type="Proteomes" id="UP001155241"/>
    </source>
</evidence>
<feature type="transmembrane region" description="Helical" evidence="1">
    <location>
        <begin position="145"/>
        <end position="166"/>
    </location>
</feature>
<evidence type="ECO:0000256" key="1">
    <source>
        <dbReference type="SAM" id="Phobius"/>
    </source>
</evidence>
<keyword evidence="1" id="KW-0812">Transmembrane</keyword>
<dbReference type="RefSeq" id="WP_252851649.1">
    <property type="nucleotide sequence ID" value="NZ_JAMXLR010000024.1"/>
</dbReference>
<name>A0A9X2JI35_9BACT</name>
<comment type="caution">
    <text evidence="2">The sequence shown here is derived from an EMBL/GenBank/DDBJ whole genome shotgun (WGS) entry which is preliminary data.</text>
</comment>
<protein>
    <submittedName>
        <fullName evidence="2">Uncharacterized protein</fullName>
    </submittedName>
</protein>
<reference evidence="2" key="1">
    <citation type="submission" date="2022-06" db="EMBL/GenBank/DDBJ databases">
        <title>Aeoliella straminimaris, a novel planctomycete from sediments.</title>
        <authorList>
            <person name="Vitorino I.R."/>
            <person name="Lage O.M."/>
        </authorList>
    </citation>
    <scope>NUCLEOTIDE SEQUENCE</scope>
    <source>
        <strain evidence="2">ICT_H6.2</strain>
    </source>
</reference>
<dbReference type="Proteomes" id="UP001155241">
    <property type="component" value="Unassembled WGS sequence"/>
</dbReference>
<accession>A0A9X2JI35</accession>